<organism evidence="11">
    <name type="scientific">bioreactor metagenome</name>
    <dbReference type="NCBI Taxonomy" id="1076179"/>
    <lineage>
        <taxon>unclassified sequences</taxon>
        <taxon>metagenomes</taxon>
        <taxon>ecological metagenomes</taxon>
    </lineage>
</organism>
<dbReference type="InterPro" id="IPR039421">
    <property type="entry name" value="Type_1_exporter"/>
</dbReference>
<dbReference type="GO" id="GO:0005524">
    <property type="term" value="F:ATP binding"/>
    <property type="evidence" value="ECO:0007669"/>
    <property type="project" value="UniProtKB-KW"/>
</dbReference>
<evidence type="ECO:0000256" key="8">
    <source>
        <dbReference type="SAM" id="Phobius"/>
    </source>
</evidence>
<dbReference type="PROSITE" id="PS50929">
    <property type="entry name" value="ABC_TM1F"/>
    <property type="match status" value="1"/>
</dbReference>
<dbReference type="GO" id="GO:0016887">
    <property type="term" value="F:ATP hydrolysis activity"/>
    <property type="evidence" value="ECO:0007669"/>
    <property type="project" value="InterPro"/>
</dbReference>
<dbReference type="FunFam" id="3.40.50.300:FF:000287">
    <property type="entry name" value="Multidrug ABC transporter ATP-binding protein"/>
    <property type="match status" value="1"/>
</dbReference>
<keyword evidence="7 8" id="KW-0472">Membrane</keyword>
<dbReference type="GO" id="GO:0016020">
    <property type="term" value="C:membrane"/>
    <property type="evidence" value="ECO:0007669"/>
    <property type="project" value="UniProtKB-SubCell"/>
</dbReference>
<sequence length="580" mass="64401">MIDEYLVKKFALSKKGANNLKKGILYTTLLDFSLMLPVMLFVLFLSQYIPEPNIVSVKLDLIGFIVLIIIVLVIIYILKSKQYNLIYNATYEESEVRRITLAEKLRKLPMSFFEKKNLSDLTTTIMGDCTELEHAFSHAVPELAGSIISLVIIAIGMLIFNIPLSIALLWVIPVSFFIVIVSRSIQEKNSEKTIKKRRNGADGIQESIETIKELKAYNYEDDYLTGLNKKIRNIESSLIKNELATGISVVSGQMVLKLGIVSVMIVGSNLLVSGQIGLLIFILYLIAAAFIYLPIQGALEFLAEIFMSGVKIKRMKKIENQAIPDGSIEYSNSGYDINFENVSFNYKEDKEVLKNISFNAKQGEVTALIGPSGGGKSTISKLAARFWDADKGKITLGGIDVKSIDPEALLKNYAIVFQDVVLFNNTVKENIRIGAHGASDEEVYKVAKLARCDEFVKNLPNGYDTLIGENGSLLSGGERQRISIARALLKNAPIILLDEATASLDVENESKIQKALSILIKNKTVIVIAHRMRTISNADKIIVLNEGKIVEEGSPEELTEKNGLYKKMLDIQSKTGKWTL</sequence>
<dbReference type="InterPro" id="IPR003593">
    <property type="entry name" value="AAA+_ATPase"/>
</dbReference>
<dbReference type="EMBL" id="VSSQ01000191">
    <property type="protein sequence ID" value="MPL84588.1"/>
    <property type="molecule type" value="Genomic_DNA"/>
</dbReference>
<feature type="transmembrane region" description="Helical" evidence="8">
    <location>
        <begin position="278"/>
        <end position="307"/>
    </location>
</feature>
<keyword evidence="5 11" id="KW-0067">ATP-binding</keyword>
<gene>
    <name evidence="11" type="ORF">SDC9_30553</name>
</gene>
<keyword evidence="6 8" id="KW-1133">Transmembrane helix</keyword>
<dbReference type="GO" id="GO:0034040">
    <property type="term" value="F:ATPase-coupled lipid transmembrane transporter activity"/>
    <property type="evidence" value="ECO:0007669"/>
    <property type="project" value="TreeGrafter"/>
</dbReference>
<evidence type="ECO:0000256" key="7">
    <source>
        <dbReference type="ARBA" id="ARBA00023136"/>
    </source>
</evidence>
<dbReference type="PROSITE" id="PS00211">
    <property type="entry name" value="ABC_TRANSPORTER_1"/>
    <property type="match status" value="1"/>
</dbReference>
<dbReference type="SMART" id="SM00382">
    <property type="entry name" value="AAA"/>
    <property type="match status" value="1"/>
</dbReference>
<dbReference type="SUPFAM" id="SSF52540">
    <property type="entry name" value="P-loop containing nucleoside triphosphate hydrolases"/>
    <property type="match status" value="1"/>
</dbReference>
<dbReference type="SUPFAM" id="SSF90123">
    <property type="entry name" value="ABC transporter transmembrane region"/>
    <property type="match status" value="1"/>
</dbReference>
<dbReference type="PANTHER" id="PTHR24221:SF397">
    <property type="entry name" value="ABC TRANSPORTER, ATP-BINDING TRANSMEMBRANE PROTEIN"/>
    <property type="match status" value="1"/>
</dbReference>
<dbReference type="AlphaFoldDB" id="A0A644UZT2"/>
<feature type="transmembrane region" description="Helical" evidence="8">
    <location>
        <begin position="24"/>
        <end position="49"/>
    </location>
</feature>
<dbReference type="InterPro" id="IPR017871">
    <property type="entry name" value="ABC_transporter-like_CS"/>
</dbReference>
<feature type="domain" description="ABC transporter" evidence="9">
    <location>
        <begin position="337"/>
        <end position="571"/>
    </location>
</feature>
<dbReference type="PROSITE" id="PS50893">
    <property type="entry name" value="ABC_TRANSPORTER_2"/>
    <property type="match status" value="1"/>
</dbReference>
<dbReference type="Gene3D" id="3.40.50.300">
    <property type="entry name" value="P-loop containing nucleotide triphosphate hydrolases"/>
    <property type="match status" value="1"/>
</dbReference>
<comment type="caution">
    <text evidence="11">The sequence shown here is derived from an EMBL/GenBank/DDBJ whole genome shotgun (WGS) entry which is preliminary data.</text>
</comment>
<evidence type="ECO:0000256" key="6">
    <source>
        <dbReference type="ARBA" id="ARBA00022989"/>
    </source>
</evidence>
<dbReference type="PANTHER" id="PTHR24221">
    <property type="entry name" value="ATP-BINDING CASSETTE SUB-FAMILY B"/>
    <property type="match status" value="1"/>
</dbReference>
<evidence type="ECO:0000259" key="9">
    <source>
        <dbReference type="PROSITE" id="PS50893"/>
    </source>
</evidence>
<reference evidence="11" key="1">
    <citation type="submission" date="2019-08" db="EMBL/GenBank/DDBJ databases">
        <authorList>
            <person name="Kucharzyk K."/>
            <person name="Murdoch R.W."/>
            <person name="Higgins S."/>
            <person name="Loffler F."/>
        </authorList>
    </citation>
    <scope>NUCLEOTIDE SEQUENCE</scope>
</reference>
<evidence type="ECO:0000256" key="3">
    <source>
        <dbReference type="ARBA" id="ARBA00022692"/>
    </source>
</evidence>
<dbReference type="Pfam" id="PF00005">
    <property type="entry name" value="ABC_tran"/>
    <property type="match status" value="1"/>
</dbReference>
<dbReference type="GO" id="GO:0140359">
    <property type="term" value="F:ABC-type transporter activity"/>
    <property type="evidence" value="ECO:0007669"/>
    <property type="project" value="InterPro"/>
</dbReference>
<evidence type="ECO:0000313" key="11">
    <source>
        <dbReference type="EMBL" id="MPL84588.1"/>
    </source>
</evidence>
<dbReference type="InterPro" id="IPR027417">
    <property type="entry name" value="P-loop_NTPase"/>
</dbReference>
<comment type="subcellular location">
    <subcellularLocation>
        <location evidence="1">Membrane</location>
        <topology evidence="1">Multi-pass membrane protein</topology>
    </subcellularLocation>
</comment>
<dbReference type="CDD" id="cd07346">
    <property type="entry name" value="ABC_6TM_exporters"/>
    <property type="match status" value="1"/>
</dbReference>
<evidence type="ECO:0000256" key="2">
    <source>
        <dbReference type="ARBA" id="ARBA00022448"/>
    </source>
</evidence>
<dbReference type="Gene3D" id="1.20.1560.10">
    <property type="entry name" value="ABC transporter type 1, transmembrane domain"/>
    <property type="match status" value="1"/>
</dbReference>
<keyword evidence="2" id="KW-0813">Transport</keyword>
<evidence type="ECO:0000256" key="1">
    <source>
        <dbReference type="ARBA" id="ARBA00004141"/>
    </source>
</evidence>
<dbReference type="InterPro" id="IPR003439">
    <property type="entry name" value="ABC_transporter-like_ATP-bd"/>
</dbReference>
<evidence type="ECO:0000259" key="10">
    <source>
        <dbReference type="PROSITE" id="PS50929"/>
    </source>
</evidence>
<keyword evidence="3 8" id="KW-0812">Transmembrane</keyword>
<accession>A0A644UZT2</accession>
<dbReference type="InterPro" id="IPR011527">
    <property type="entry name" value="ABC1_TM_dom"/>
</dbReference>
<feature type="transmembrane region" description="Helical" evidence="8">
    <location>
        <begin position="61"/>
        <end position="78"/>
    </location>
</feature>
<keyword evidence="4" id="KW-0547">Nucleotide-binding</keyword>
<name>A0A644UZT2_9ZZZZ</name>
<feature type="transmembrane region" description="Helical" evidence="8">
    <location>
        <begin position="166"/>
        <end position="185"/>
    </location>
</feature>
<feature type="transmembrane region" description="Helical" evidence="8">
    <location>
        <begin position="143"/>
        <end position="160"/>
    </location>
</feature>
<evidence type="ECO:0000256" key="4">
    <source>
        <dbReference type="ARBA" id="ARBA00022741"/>
    </source>
</evidence>
<dbReference type="InterPro" id="IPR036640">
    <property type="entry name" value="ABC1_TM_sf"/>
</dbReference>
<evidence type="ECO:0000256" key="5">
    <source>
        <dbReference type="ARBA" id="ARBA00022840"/>
    </source>
</evidence>
<feature type="domain" description="ABC transmembrane type-1" evidence="10">
    <location>
        <begin position="23"/>
        <end position="307"/>
    </location>
</feature>
<protein>
    <submittedName>
        <fullName evidence="11">Putative ABC transporter ATP-binding protein</fullName>
    </submittedName>
</protein>
<proteinExistence type="predicted"/>
<dbReference type="Pfam" id="PF00664">
    <property type="entry name" value="ABC_membrane"/>
    <property type="match status" value="1"/>
</dbReference>